<dbReference type="Proteomes" id="UP000596660">
    <property type="component" value="Unplaced"/>
</dbReference>
<dbReference type="RefSeq" id="XP_021715426.1">
    <property type="nucleotide sequence ID" value="XM_021859734.1"/>
</dbReference>
<evidence type="ECO:0000313" key="2">
    <source>
        <dbReference type="EnsemblPlants" id="AUR62020057-RA:cds"/>
    </source>
</evidence>
<feature type="region of interest" description="Disordered" evidence="1">
    <location>
        <begin position="540"/>
        <end position="592"/>
    </location>
</feature>
<feature type="region of interest" description="Disordered" evidence="1">
    <location>
        <begin position="362"/>
        <end position="525"/>
    </location>
</feature>
<dbReference type="PANTHER" id="PTHR31390">
    <property type="entry name" value="EXPRESSED PROTEIN"/>
    <property type="match status" value="1"/>
</dbReference>
<protein>
    <recommendedName>
        <fullName evidence="4">DUF3527 domain protein</fullName>
    </recommendedName>
</protein>
<dbReference type="OrthoDB" id="1898655at2759"/>
<feature type="compositionally biased region" description="Basic and acidic residues" evidence="1">
    <location>
        <begin position="1"/>
        <end position="16"/>
    </location>
</feature>
<dbReference type="Pfam" id="PF12043">
    <property type="entry name" value="DUF3527"/>
    <property type="match status" value="2"/>
</dbReference>
<organism evidence="2 3">
    <name type="scientific">Chenopodium quinoa</name>
    <name type="common">Quinoa</name>
    <dbReference type="NCBI Taxonomy" id="63459"/>
    <lineage>
        <taxon>Eukaryota</taxon>
        <taxon>Viridiplantae</taxon>
        <taxon>Streptophyta</taxon>
        <taxon>Embryophyta</taxon>
        <taxon>Tracheophyta</taxon>
        <taxon>Spermatophyta</taxon>
        <taxon>Magnoliopsida</taxon>
        <taxon>eudicotyledons</taxon>
        <taxon>Gunneridae</taxon>
        <taxon>Pentapetalae</taxon>
        <taxon>Caryophyllales</taxon>
        <taxon>Chenopodiaceae</taxon>
        <taxon>Chenopodioideae</taxon>
        <taxon>Atripliceae</taxon>
        <taxon>Chenopodium</taxon>
    </lineage>
</organism>
<sequence length="948" mass="104447">MDHLGDIRSISRDRRCTTSPETNFVPRTRQGTKLRDILLSDKHKLSYADFHHEITRNPDDSLPRYVGSQQSQVLDKRISKEDELVRYMSNLPSYLEKGKNFQEKGLNVGVLDWRRLEKWRYSQKQLPTKQSGCSPSSSTTSLFSTDGSSTHSSKGQSCSPARQRLHRLSLESPLEASPKENHVGDAKSSSGRGHSCSPARQRMQPPVPQSHPHKVYAGGRPSPDSEVYGGNTLKFQDSTDTVGNNLSRQQRVFGAVQAVQPSRRQEPDLKSVSEIGKQQNFNKYEVGAPWKGKTKIQIMESAKETIRSQETKLSAAYQECSGRENSGVVDMPRDPSEHRCSSLTAMSNFTVDGRLSVEPCQRSILGGNNLGARLPSKDEHRKQSEPSESCSKSPDGVKRPSQQSNMSLHSAKVADSSSKNNAQGVKGAPQASHMLSFPARMLSSPSRSRNAEEKKPVAGSRSAIAVKPFPELDTRKGSESIPKARNPSPIRRLSFAMGKMIKSAGSRDNSPLRSSSKETVAKSGSEAVVASVSIDNFCSDKLSTDSNRGRSSPLRRLLDPLLKPRASNSSEPSRPSSGNKMGSSDAHHNSNSSSSFQALLQVSFKNGLPLFTFAIDNESNILAATVRKSSVPGKGHHSWTYTFFTIREVKKRSGNWFNQGGKGDGHGYVPNVVAQMKVSDSPSFFTKHGHAGNYITREFDLFAVDVGHGDQYATDFHPTNELAAIVVKLPQIITEDDSKDDQSSYNWLDLLQDSRENLEEMRSADSSDNLQHQQSRLSLNLRTTVILPGGVHTVPSKGEISTLAERWRSGGSCDCGGWDLGCQLRVHTNHKEYERKMGSSGMLLNKDKFQIFSQGQDNQPVLSLAPFKKRIYSVEFSSSLSLLQAFAISISFIDSRRPPEISEPSSSVEKISNEAGLFEVAMRTKASYQGEAPARYVSYPPHSPVGRV</sequence>
<reference evidence="2" key="1">
    <citation type="journal article" date="2017" name="Nature">
        <title>The genome of Chenopodium quinoa.</title>
        <authorList>
            <person name="Jarvis D.E."/>
            <person name="Ho Y.S."/>
            <person name="Lightfoot D.J."/>
            <person name="Schmoeckel S.M."/>
            <person name="Li B."/>
            <person name="Borm T.J.A."/>
            <person name="Ohyanagi H."/>
            <person name="Mineta K."/>
            <person name="Michell C.T."/>
            <person name="Saber N."/>
            <person name="Kharbatia N.M."/>
            <person name="Rupper R.R."/>
            <person name="Sharp A.R."/>
            <person name="Dally N."/>
            <person name="Boughton B.A."/>
            <person name="Woo Y.H."/>
            <person name="Gao G."/>
            <person name="Schijlen E.G.W.M."/>
            <person name="Guo X."/>
            <person name="Momin A.A."/>
            <person name="Negrao S."/>
            <person name="Al-Babili S."/>
            <person name="Gehring C."/>
            <person name="Roessner U."/>
            <person name="Jung C."/>
            <person name="Murphy K."/>
            <person name="Arold S.T."/>
            <person name="Gojobori T."/>
            <person name="van der Linden C.G."/>
            <person name="van Loo E.N."/>
            <person name="Jellen E.N."/>
            <person name="Maughan P.J."/>
            <person name="Tester M."/>
        </authorList>
    </citation>
    <scope>NUCLEOTIDE SEQUENCE [LARGE SCALE GENOMIC DNA]</scope>
    <source>
        <strain evidence="2">cv. PI 614886</strain>
    </source>
</reference>
<dbReference type="InterPro" id="IPR025659">
    <property type="entry name" value="Tubby-like_C"/>
</dbReference>
<dbReference type="KEGG" id="cqi:110683378"/>
<evidence type="ECO:0000313" key="3">
    <source>
        <dbReference type="Proteomes" id="UP000596660"/>
    </source>
</evidence>
<feature type="compositionally biased region" description="Low complexity" evidence="1">
    <location>
        <begin position="128"/>
        <end position="150"/>
    </location>
</feature>
<dbReference type="GeneID" id="110683378"/>
<dbReference type="EnsemblPlants" id="AUR62020057-RA">
    <property type="protein sequence ID" value="AUR62020057-RA:cds"/>
    <property type="gene ID" value="AUR62020057"/>
</dbReference>
<gene>
    <name evidence="2" type="primary">LOC110683378</name>
</gene>
<dbReference type="Gramene" id="AUR62020057-RA">
    <property type="protein sequence ID" value="AUR62020057-RA:cds"/>
    <property type="gene ID" value="AUR62020057"/>
</dbReference>
<evidence type="ECO:0000256" key="1">
    <source>
        <dbReference type="SAM" id="MobiDB-lite"/>
    </source>
</evidence>
<feature type="compositionally biased region" description="Basic and acidic residues" evidence="1">
    <location>
        <begin position="375"/>
        <end position="385"/>
    </location>
</feature>
<dbReference type="SUPFAM" id="SSF54518">
    <property type="entry name" value="Tubby C-terminal domain-like"/>
    <property type="match status" value="1"/>
</dbReference>
<evidence type="ECO:0008006" key="4">
    <source>
        <dbReference type="Google" id="ProtNLM"/>
    </source>
</evidence>
<feature type="region of interest" description="Disordered" evidence="1">
    <location>
        <begin position="124"/>
        <end position="226"/>
    </location>
</feature>
<proteinExistence type="predicted"/>
<feature type="compositionally biased region" description="Low complexity" evidence="1">
    <location>
        <begin position="549"/>
        <end position="577"/>
    </location>
</feature>
<accession>A0A803LX56</accession>
<keyword evidence="3" id="KW-1185">Reference proteome</keyword>
<dbReference type="AlphaFoldDB" id="A0A803LX56"/>
<dbReference type="OMA" id="RLEKWQY"/>
<feature type="region of interest" description="Disordered" evidence="1">
    <location>
        <begin position="1"/>
        <end position="26"/>
    </location>
</feature>
<reference evidence="2" key="2">
    <citation type="submission" date="2021-03" db="UniProtKB">
        <authorList>
            <consortium name="EnsemblPlants"/>
        </authorList>
    </citation>
    <scope>IDENTIFICATION</scope>
</reference>
<dbReference type="InterPro" id="IPR021916">
    <property type="entry name" value="DUF3527"/>
</dbReference>
<dbReference type="PANTHER" id="PTHR31390:SF4">
    <property type="entry name" value="DUF3527 DOMAIN-CONTAINING PROTEIN"/>
    <property type="match status" value="1"/>
</dbReference>
<feature type="compositionally biased region" description="Polar residues" evidence="1">
    <location>
        <begin position="151"/>
        <end position="160"/>
    </location>
</feature>
<name>A0A803LX56_CHEQI</name>